<protein>
    <recommendedName>
        <fullName evidence="4">DUF2157 domain-containing protein</fullName>
    </recommendedName>
</protein>
<feature type="transmembrane region" description="Helical" evidence="1">
    <location>
        <begin position="79"/>
        <end position="101"/>
    </location>
</feature>
<organism evidence="2 3">
    <name type="scientific">Runella rosea</name>
    <dbReference type="NCBI Taxonomy" id="2259595"/>
    <lineage>
        <taxon>Bacteria</taxon>
        <taxon>Pseudomonadati</taxon>
        <taxon>Bacteroidota</taxon>
        <taxon>Cytophagia</taxon>
        <taxon>Cytophagales</taxon>
        <taxon>Spirosomataceae</taxon>
        <taxon>Runella</taxon>
    </lineage>
</organism>
<dbReference type="OrthoDB" id="1120077at2"/>
<keyword evidence="1" id="KW-0812">Transmembrane</keyword>
<feature type="transmembrane region" description="Helical" evidence="1">
    <location>
        <begin position="313"/>
        <end position="330"/>
    </location>
</feature>
<sequence length="344" mass="39464">MKLDKKEAATVINAIRFWEDSHKISPELAEELRNSYEVRSSNVDTIAWYAFISAVSCGLLAFGALVIDEKWIELLRKRWEFSEATVGVGFTLVAGVFVYLARRRKLKYPTSQISNESYTITIALSVAVAIAYWTRSLGLFNGDYAQPLLIATVVYGFIGGFLPSQLLWVAMLLSLTGWWAVQIYEWSGGGFRFAGMNYPLSMTLLGLLIWASSWLVEKIKPLISFERATYTFGLVLFLFAAWMLSIFGNYDDLGRWSAIKQGTLWYWSAGFTVVLAALTAYAFRSKNDTLRDICLVFFLANIYTRYFEYFWDRTNKGIFFAILAFSFWWVGRKAEQWRNQEKTA</sequence>
<evidence type="ECO:0000313" key="3">
    <source>
        <dbReference type="Proteomes" id="UP000251993"/>
    </source>
</evidence>
<feature type="transmembrane region" description="Helical" evidence="1">
    <location>
        <begin position="113"/>
        <end position="132"/>
    </location>
</feature>
<evidence type="ECO:0008006" key="4">
    <source>
        <dbReference type="Google" id="ProtNLM"/>
    </source>
</evidence>
<accession>A0A344TJ73</accession>
<keyword evidence="3" id="KW-1185">Reference proteome</keyword>
<feature type="transmembrane region" description="Helical" evidence="1">
    <location>
        <begin position="46"/>
        <end position="67"/>
    </location>
</feature>
<evidence type="ECO:0000256" key="1">
    <source>
        <dbReference type="SAM" id="Phobius"/>
    </source>
</evidence>
<dbReference type="RefSeq" id="WP_114067476.1">
    <property type="nucleotide sequence ID" value="NZ_CP030850.1"/>
</dbReference>
<keyword evidence="1" id="KW-1133">Transmembrane helix</keyword>
<dbReference type="AlphaFoldDB" id="A0A344TJ73"/>
<name>A0A344TJ73_9BACT</name>
<proteinExistence type="predicted"/>
<evidence type="ECO:0000313" key="2">
    <source>
        <dbReference type="EMBL" id="AXE18694.1"/>
    </source>
</evidence>
<keyword evidence="1" id="KW-0472">Membrane</keyword>
<dbReference type="KEGG" id="run:DR864_13495"/>
<feature type="transmembrane region" description="Helical" evidence="1">
    <location>
        <begin position="228"/>
        <end position="244"/>
    </location>
</feature>
<dbReference type="EMBL" id="CP030850">
    <property type="protein sequence ID" value="AXE18694.1"/>
    <property type="molecule type" value="Genomic_DNA"/>
</dbReference>
<reference evidence="2 3" key="1">
    <citation type="submission" date="2018-07" db="EMBL/GenBank/DDBJ databases">
        <title>Genome sequencing of Runella.</title>
        <authorList>
            <person name="Baek M.-G."/>
            <person name="Yi H."/>
        </authorList>
    </citation>
    <scope>NUCLEOTIDE SEQUENCE [LARGE SCALE GENOMIC DNA]</scope>
    <source>
        <strain evidence="2 3">HYN0085</strain>
    </source>
</reference>
<feature type="transmembrane region" description="Helical" evidence="1">
    <location>
        <begin position="196"/>
        <end position="216"/>
    </location>
</feature>
<feature type="transmembrane region" description="Helical" evidence="1">
    <location>
        <begin position="264"/>
        <end position="283"/>
    </location>
</feature>
<gene>
    <name evidence="2" type="ORF">DR864_13495</name>
</gene>
<dbReference type="Proteomes" id="UP000251993">
    <property type="component" value="Chromosome"/>
</dbReference>
<feature type="transmembrane region" description="Helical" evidence="1">
    <location>
        <begin position="144"/>
        <end position="162"/>
    </location>
</feature>